<keyword evidence="4" id="KW-0648">Protein biosynthesis</keyword>
<dbReference type="InterPro" id="IPR013842">
    <property type="entry name" value="LepA_CTD"/>
</dbReference>
<dbReference type="FunFam" id="3.30.70.870:FF:000004">
    <property type="entry name" value="Translation factor GUF1, mitochondrial"/>
    <property type="match status" value="1"/>
</dbReference>
<evidence type="ECO:0000313" key="7">
    <source>
        <dbReference type="EMBL" id="KKL14440.1"/>
    </source>
</evidence>
<protein>
    <recommendedName>
        <fullName evidence="6">Tr-type G domain-containing protein</fullName>
    </recommendedName>
</protein>
<name>A0A0F9AYE1_9ZZZZ</name>
<evidence type="ECO:0000259" key="6">
    <source>
        <dbReference type="PROSITE" id="PS51722"/>
    </source>
</evidence>
<evidence type="ECO:0000256" key="3">
    <source>
        <dbReference type="ARBA" id="ARBA00022801"/>
    </source>
</evidence>
<dbReference type="FunFam" id="3.30.70.2570:FF:000001">
    <property type="entry name" value="Translation factor GUF1, mitochondrial"/>
    <property type="match status" value="1"/>
</dbReference>
<dbReference type="Pfam" id="PF00679">
    <property type="entry name" value="EFG_C"/>
    <property type="match status" value="1"/>
</dbReference>
<dbReference type="CDD" id="cd03709">
    <property type="entry name" value="lepA_C"/>
    <property type="match status" value="1"/>
</dbReference>
<dbReference type="Pfam" id="PF06421">
    <property type="entry name" value="LepA_C"/>
    <property type="match status" value="1"/>
</dbReference>
<dbReference type="HAMAP" id="MF_00071">
    <property type="entry name" value="LepA"/>
    <property type="match status" value="1"/>
</dbReference>
<keyword evidence="3" id="KW-0378">Hydrolase</keyword>
<dbReference type="GO" id="GO:0043022">
    <property type="term" value="F:ribosome binding"/>
    <property type="evidence" value="ECO:0007669"/>
    <property type="project" value="TreeGrafter"/>
</dbReference>
<dbReference type="Gene3D" id="2.40.30.10">
    <property type="entry name" value="Translation factors"/>
    <property type="match status" value="1"/>
</dbReference>
<keyword evidence="5" id="KW-0342">GTP-binding</keyword>
<dbReference type="GO" id="GO:0005525">
    <property type="term" value="F:GTP binding"/>
    <property type="evidence" value="ECO:0007669"/>
    <property type="project" value="UniProtKB-KW"/>
</dbReference>
<comment type="similarity">
    <text evidence="1">Belongs to the TRAFAC class translation factor GTPase superfamily. Classic translation factor GTPase family. LepA subfamily.</text>
</comment>
<dbReference type="InterPro" id="IPR035654">
    <property type="entry name" value="LepA_IV"/>
</dbReference>
<dbReference type="InterPro" id="IPR038363">
    <property type="entry name" value="LepA_C_sf"/>
</dbReference>
<dbReference type="PANTHER" id="PTHR43512">
    <property type="entry name" value="TRANSLATION FACTOR GUF1-RELATED"/>
    <property type="match status" value="1"/>
</dbReference>
<evidence type="ECO:0000256" key="2">
    <source>
        <dbReference type="ARBA" id="ARBA00022741"/>
    </source>
</evidence>
<dbReference type="CDD" id="cd16260">
    <property type="entry name" value="EF4_III"/>
    <property type="match status" value="1"/>
</dbReference>
<dbReference type="SMART" id="SM00838">
    <property type="entry name" value="EFG_C"/>
    <property type="match status" value="1"/>
</dbReference>
<dbReference type="SUPFAM" id="SSF50447">
    <property type="entry name" value="Translation proteins"/>
    <property type="match status" value="1"/>
</dbReference>
<dbReference type="PROSITE" id="PS51722">
    <property type="entry name" value="G_TR_2"/>
    <property type="match status" value="1"/>
</dbReference>
<dbReference type="GO" id="GO:0045727">
    <property type="term" value="P:positive regulation of translation"/>
    <property type="evidence" value="ECO:0007669"/>
    <property type="project" value="TreeGrafter"/>
</dbReference>
<dbReference type="InterPro" id="IPR006297">
    <property type="entry name" value="EF-4"/>
</dbReference>
<feature type="non-terminal residue" evidence="7">
    <location>
        <position position="1"/>
    </location>
</feature>
<reference evidence="7" key="1">
    <citation type="journal article" date="2015" name="Nature">
        <title>Complex archaea that bridge the gap between prokaryotes and eukaryotes.</title>
        <authorList>
            <person name="Spang A."/>
            <person name="Saw J.H."/>
            <person name="Jorgensen S.L."/>
            <person name="Zaremba-Niedzwiedzka K."/>
            <person name="Martijn J."/>
            <person name="Lind A.E."/>
            <person name="van Eijk R."/>
            <person name="Schleper C."/>
            <person name="Guy L."/>
            <person name="Ettema T.J."/>
        </authorList>
    </citation>
    <scope>NUCLEOTIDE SEQUENCE</scope>
</reference>
<proteinExistence type="inferred from homology"/>
<feature type="domain" description="Tr-type G" evidence="6">
    <location>
        <begin position="1"/>
        <end position="97"/>
    </location>
</feature>
<dbReference type="Gene3D" id="3.30.70.240">
    <property type="match status" value="1"/>
</dbReference>
<dbReference type="Pfam" id="PF00009">
    <property type="entry name" value="GTP_EFTU"/>
    <property type="match status" value="1"/>
</dbReference>
<sequence length="493" mass="55048">YEVSRSLAACEGVLLVIDASQGVQAQTLANAYLAKQASLAIIPIINKIDLKTAQPEETEKQIKDLLGLENPIFTSAKKGMGTEDVLKAIVERIPPPRGEPSRPLQALIFDSIYDSYKGVVVYIRVIQGSVKPGDRIRLMGTGRDFEVNEVGIFSPEMRKVEGLSPGEVGYLTANIKDLRDAKVGDTITSTLNPAQKSLPGYKEVKPFVFASLYSVRSEDFGLLRDALAKLKLNDASFSFVEESSLALGLGFRCGFLGLLHMEIVQERLEREYDLDLITTAPSVVYRVTTKEGETKRVENPSKLPSPNEIEEIQEPYIKTIIITPAEYLGPIMQLVQGRRGVYRNTKYLDQNTVSLSYEIPLSEIILDFYDKLKSVSRGYASFDYEHIGYRKTDSVKVNILLNNEKVEGLSFITHKEKAYYRARELVARLKEAIPQHLFPVAIQGAIGGKVIARETVKALRKDVTAPLYGGDVTRKRKLLEKQKKGKKRMKEIG</sequence>
<organism evidence="7">
    <name type="scientific">marine sediment metagenome</name>
    <dbReference type="NCBI Taxonomy" id="412755"/>
    <lineage>
        <taxon>unclassified sequences</taxon>
        <taxon>metagenomes</taxon>
        <taxon>ecological metagenomes</taxon>
    </lineage>
</organism>
<gene>
    <name evidence="7" type="ORF">LCGC14_2515650</name>
</gene>
<dbReference type="InterPro" id="IPR000795">
    <property type="entry name" value="T_Tr_GTP-bd_dom"/>
</dbReference>
<dbReference type="Gene3D" id="3.30.70.870">
    <property type="entry name" value="Elongation Factor G (Translational Gtpase), domain 3"/>
    <property type="match status" value="1"/>
</dbReference>
<dbReference type="NCBIfam" id="TIGR01393">
    <property type="entry name" value="lepA"/>
    <property type="match status" value="1"/>
</dbReference>
<evidence type="ECO:0000256" key="1">
    <source>
        <dbReference type="ARBA" id="ARBA00005454"/>
    </source>
</evidence>
<keyword evidence="2" id="KW-0547">Nucleotide-binding</keyword>
<dbReference type="GO" id="GO:0003924">
    <property type="term" value="F:GTPase activity"/>
    <property type="evidence" value="ECO:0007669"/>
    <property type="project" value="InterPro"/>
</dbReference>
<dbReference type="GO" id="GO:0006412">
    <property type="term" value="P:translation"/>
    <property type="evidence" value="ECO:0007669"/>
    <property type="project" value="UniProtKB-KW"/>
</dbReference>
<dbReference type="CDD" id="cd03699">
    <property type="entry name" value="EF4_II"/>
    <property type="match status" value="1"/>
</dbReference>
<evidence type="ECO:0000256" key="5">
    <source>
        <dbReference type="ARBA" id="ARBA00023134"/>
    </source>
</evidence>
<dbReference type="EMBL" id="LAZR01040456">
    <property type="protein sequence ID" value="KKL14440.1"/>
    <property type="molecule type" value="Genomic_DNA"/>
</dbReference>
<accession>A0A0F9AYE1</accession>
<dbReference type="FunFam" id="2.40.30.10:FF:000015">
    <property type="entry name" value="Translation factor GUF1, mitochondrial"/>
    <property type="match status" value="1"/>
</dbReference>
<dbReference type="InterPro" id="IPR000640">
    <property type="entry name" value="EFG_V-like"/>
</dbReference>
<dbReference type="InterPro" id="IPR004161">
    <property type="entry name" value="EFTu-like_2"/>
</dbReference>
<dbReference type="SUPFAM" id="SSF54980">
    <property type="entry name" value="EF-G C-terminal domain-like"/>
    <property type="match status" value="2"/>
</dbReference>
<evidence type="ECO:0000256" key="4">
    <source>
        <dbReference type="ARBA" id="ARBA00022917"/>
    </source>
</evidence>
<dbReference type="FunFam" id="3.30.70.240:FF:000007">
    <property type="entry name" value="Translation factor GUF1, mitochondrial"/>
    <property type="match status" value="1"/>
</dbReference>
<dbReference type="Pfam" id="PF03144">
    <property type="entry name" value="GTP_EFTU_D2"/>
    <property type="match status" value="1"/>
</dbReference>
<comment type="caution">
    <text evidence="7">The sequence shown here is derived from an EMBL/GenBank/DDBJ whole genome shotgun (WGS) entry which is preliminary data.</text>
</comment>
<dbReference type="PANTHER" id="PTHR43512:SF4">
    <property type="entry name" value="TRANSLATION FACTOR GUF1 HOMOLOG, CHLOROPLASTIC"/>
    <property type="match status" value="1"/>
</dbReference>
<dbReference type="InterPro" id="IPR027417">
    <property type="entry name" value="P-loop_NTPase"/>
</dbReference>
<dbReference type="SUPFAM" id="SSF52540">
    <property type="entry name" value="P-loop containing nucleoside triphosphate hydrolases"/>
    <property type="match status" value="1"/>
</dbReference>
<dbReference type="Gene3D" id="3.30.70.2570">
    <property type="entry name" value="Elongation factor 4, C-terminal domain"/>
    <property type="match status" value="1"/>
</dbReference>
<dbReference type="InterPro" id="IPR035647">
    <property type="entry name" value="EFG_III/V"/>
</dbReference>
<dbReference type="AlphaFoldDB" id="A0A0F9AYE1"/>
<feature type="non-terminal residue" evidence="7">
    <location>
        <position position="493"/>
    </location>
</feature>
<dbReference type="InterPro" id="IPR009000">
    <property type="entry name" value="Transl_B-barrel_sf"/>
</dbReference>
<dbReference type="Gene3D" id="3.40.50.300">
    <property type="entry name" value="P-loop containing nucleotide triphosphate hydrolases"/>
    <property type="match status" value="1"/>
</dbReference>